<protein>
    <submittedName>
        <fullName evidence="2">Uncharacterized protein</fullName>
    </submittedName>
</protein>
<dbReference type="Proteomes" id="UP001428341">
    <property type="component" value="Unassembled WGS sequence"/>
</dbReference>
<proteinExistence type="predicted"/>
<feature type="region of interest" description="Disordered" evidence="1">
    <location>
        <begin position="1"/>
        <end position="23"/>
    </location>
</feature>
<reference evidence="2 3" key="1">
    <citation type="submission" date="2024-05" db="EMBL/GenBank/DDBJ databases">
        <title>Haplotype-resolved chromosome-level genome assembly of Huyou (Citrus changshanensis).</title>
        <authorList>
            <person name="Miao C."/>
            <person name="Chen W."/>
            <person name="Wu Y."/>
            <person name="Wang L."/>
            <person name="Zhao S."/>
            <person name="Grierson D."/>
            <person name="Xu C."/>
            <person name="Chen K."/>
        </authorList>
    </citation>
    <scope>NUCLEOTIDE SEQUENCE [LARGE SCALE GENOMIC DNA]</scope>
    <source>
        <strain evidence="2">01-14</strain>
        <tissue evidence="2">Leaf</tissue>
    </source>
</reference>
<keyword evidence="3" id="KW-1185">Reference proteome</keyword>
<evidence type="ECO:0000256" key="1">
    <source>
        <dbReference type="SAM" id="MobiDB-lite"/>
    </source>
</evidence>
<gene>
    <name evidence="2" type="ORF">WN944_007902</name>
</gene>
<name>A0AAP0QUQ4_9ROSI</name>
<organism evidence="2 3">
    <name type="scientific">Citrus x changshan-huyou</name>
    <dbReference type="NCBI Taxonomy" id="2935761"/>
    <lineage>
        <taxon>Eukaryota</taxon>
        <taxon>Viridiplantae</taxon>
        <taxon>Streptophyta</taxon>
        <taxon>Embryophyta</taxon>
        <taxon>Tracheophyta</taxon>
        <taxon>Spermatophyta</taxon>
        <taxon>Magnoliopsida</taxon>
        <taxon>eudicotyledons</taxon>
        <taxon>Gunneridae</taxon>
        <taxon>Pentapetalae</taxon>
        <taxon>rosids</taxon>
        <taxon>malvids</taxon>
        <taxon>Sapindales</taxon>
        <taxon>Rutaceae</taxon>
        <taxon>Aurantioideae</taxon>
        <taxon>Citrus</taxon>
    </lineage>
</organism>
<dbReference type="AlphaFoldDB" id="A0AAP0QUQ4"/>
<evidence type="ECO:0000313" key="3">
    <source>
        <dbReference type="Proteomes" id="UP001428341"/>
    </source>
</evidence>
<sequence>MEAAKSSPAQTTETTKRNQETSPLSRVKKDCLLFKTSLQEVFCYVKAWFVGQAKKATARNEREATEADQQIWKMQVEAADNAEETKKRLDKSM</sequence>
<comment type="caution">
    <text evidence="2">The sequence shown here is derived from an EMBL/GenBank/DDBJ whole genome shotgun (WGS) entry which is preliminary data.</text>
</comment>
<accession>A0AAP0QUQ4</accession>
<evidence type="ECO:0000313" key="2">
    <source>
        <dbReference type="EMBL" id="KAK9215896.1"/>
    </source>
</evidence>
<dbReference type="EMBL" id="JBCGBO010000003">
    <property type="protein sequence ID" value="KAK9215896.1"/>
    <property type="molecule type" value="Genomic_DNA"/>
</dbReference>